<name>A0AAW2X2L9_9LAMI</name>
<sequence length="407" mass="45045">MGSLGECRGSGLRVESLLGTQDLGSVGHATLKLDLSKAYDRVEWSFLESVLAKIGFHPCFISLIHMCVSTVSHSFLLDGSQSPPPQGRNERELRGVSISRYGPRVSHLLFADDTLIFCQATRDAMLCVGRILKEFEEASGLMVNLEKSSMVFSKNTPDAIGAELSNVLGVRVVDKHDKYLGRPALVGRSKREALPTYVIGCFLVPTTVCRELESMMADFLWHTNDSRKVHWISWDKLCVTKDDGGLGLRKLGAFNLAMLAKQLWIIISNPNALLSRMLKQKYLPHTDVLQAAARPGCSFTWRSILAALSLIIVGLRWHIGSGGEVRIWKDKWLPRPWTFQPISGSNFLGEDATVDRLVDAAGDWNECLLRQCFCPEDVEVILGIASASFIGTTRNMVTTQSGVHIDL</sequence>
<accession>A0AAW2X2L9</accession>
<dbReference type="EMBL" id="JACGWN010000005">
    <property type="protein sequence ID" value="KAL0448384.1"/>
    <property type="molecule type" value="Genomic_DNA"/>
</dbReference>
<protein>
    <recommendedName>
        <fullName evidence="2">Reverse transcriptase domain-containing protein</fullName>
    </recommendedName>
</protein>
<proteinExistence type="predicted"/>
<reference evidence="1" key="2">
    <citation type="journal article" date="2024" name="Plant">
        <title>Genomic evolution and insights into agronomic trait innovations of Sesamum species.</title>
        <authorList>
            <person name="Miao H."/>
            <person name="Wang L."/>
            <person name="Qu L."/>
            <person name="Liu H."/>
            <person name="Sun Y."/>
            <person name="Le M."/>
            <person name="Wang Q."/>
            <person name="Wei S."/>
            <person name="Zheng Y."/>
            <person name="Lin W."/>
            <person name="Duan Y."/>
            <person name="Cao H."/>
            <person name="Xiong S."/>
            <person name="Wang X."/>
            <person name="Wei L."/>
            <person name="Li C."/>
            <person name="Ma Q."/>
            <person name="Ju M."/>
            <person name="Zhao R."/>
            <person name="Li G."/>
            <person name="Mu C."/>
            <person name="Tian Q."/>
            <person name="Mei H."/>
            <person name="Zhang T."/>
            <person name="Gao T."/>
            <person name="Zhang H."/>
        </authorList>
    </citation>
    <scope>NUCLEOTIDE SEQUENCE</scope>
    <source>
        <strain evidence="1">KEN1</strain>
    </source>
</reference>
<gene>
    <name evidence="1" type="ORF">Slati_1394800</name>
</gene>
<dbReference type="PANTHER" id="PTHR33116">
    <property type="entry name" value="REVERSE TRANSCRIPTASE ZINC-BINDING DOMAIN-CONTAINING PROTEIN-RELATED-RELATED"/>
    <property type="match status" value="1"/>
</dbReference>
<evidence type="ECO:0000313" key="1">
    <source>
        <dbReference type="EMBL" id="KAL0448384.1"/>
    </source>
</evidence>
<organism evidence="1">
    <name type="scientific">Sesamum latifolium</name>
    <dbReference type="NCBI Taxonomy" id="2727402"/>
    <lineage>
        <taxon>Eukaryota</taxon>
        <taxon>Viridiplantae</taxon>
        <taxon>Streptophyta</taxon>
        <taxon>Embryophyta</taxon>
        <taxon>Tracheophyta</taxon>
        <taxon>Spermatophyta</taxon>
        <taxon>Magnoliopsida</taxon>
        <taxon>eudicotyledons</taxon>
        <taxon>Gunneridae</taxon>
        <taxon>Pentapetalae</taxon>
        <taxon>asterids</taxon>
        <taxon>lamiids</taxon>
        <taxon>Lamiales</taxon>
        <taxon>Pedaliaceae</taxon>
        <taxon>Sesamum</taxon>
    </lineage>
</organism>
<dbReference type="AlphaFoldDB" id="A0AAW2X2L9"/>
<dbReference type="PANTHER" id="PTHR33116:SF86">
    <property type="entry name" value="REVERSE TRANSCRIPTASE DOMAIN-CONTAINING PROTEIN"/>
    <property type="match status" value="1"/>
</dbReference>
<comment type="caution">
    <text evidence="1">The sequence shown here is derived from an EMBL/GenBank/DDBJ whole genome shotgun (WGS) entry which is preliminary data.</text>
</comment>
<reference evidence="1" key="1">
    <citation type="submission" date="2020-06" db="EMBL/GenBank/DDBJ databases">
        <authorList>
            <person name="Li T."/>
            <person name="Hu X."/>
            <person name="Zhang T."/>
            <person name="Song X."/>
            <person name="Zhang H."/>
            <person name="Dai N."/>
            <person name="Sheng W."/>
            <person name="Hou X."/>
            <person name="Wei L."/>
        </authorList>
    </citation>
    <scope>NUCLEOTIDE SEQUENCE</scope>
    <source>
        <strain evidence="1">KEN1</strain>
        <tissue evidence="1">Leaf</tissue>
    </source>
</reference>
<evidence type="ECO:0008006" key="2">
    <source>
        <dbReference type="Google" id="ProtNLM"/>
    </source>
</evidence>